<feature type="compositionally biased region" description="Acidic residues" evidence="1">
    <location>
        <begin position="118"/>
        <end position="129"/>
    </location>
</feature>
<evidence type="ECO:0000313" key="2">
    <source>
        <dbReference type="EMBL" id="KAG2607595.1"/>
    </source>
</evidence>
<feature type="compositionally biased region" description="Low complexity" evidence="1">
    <location>
        <begin position="32"/>
        <end position="44"/>
    </location>
</feature>
<feature type="compositionally biased region" description="Polar residues" evidence="1">
    <location>
        <begin position="1"/>
        <end position="13"/>
    </location>
</feature>
<evidence type="ECO:0000313" key="3">
    <source>
        <dbReference type="Proteomes" id="UP000823388"/>
    </source>
</evidence>
<keyword evidence="3" id="KW-1185">Reference proteome</keyword>
<feature type="region of interest" description="Disordered" evidence="1">
    <location>
        <begin position="1"/>
        <end position="173"/>
    </location>
</feature>
<feature type="compositionally biased region" description="Basic and acidic residues" evidence="1">
    <location>
        <begin position="63"/>
        <end position="72"/>
    </location>
</feature>
<protein>
    <submittedName>
        <fullName evidence="2">Uncharacterized protein</fullName>
    </submittedName>
</protein>
<evidence type="ECO:0000256" key="1">
    <source>
        <dbReference type="SAM" id="MobiDB-lite"/>
    </source>
</evidence>
<gene>
    <name evidence="2" type="ORF">PVAP13_4NG260622</name>
</gene>
<dbReference type="AlphaFoldDB" id="A0A8T0TEM5"/>
<dbReference type="Proteomes" id="UP000823388">
    <property type="component" value="Chromosome 4N"/>
</dbReference>
<organism evidence="2 3">
    <name type="scientific">Panicum virgatum</name>
    <name type="common">Blackwell switchgrass</name>
    <dbReference type="NCBI Taxonomy" id="38727"/>
    <lineage>
        <taxon>Eukaryota</taxon>
        <taxon>Viridiplantae</taxon>
        <taxon>Streptophyta</taxon>
        <taxon>Embryophyta</taxon>
        <taxon>Tracheophyta</taxon>
        <taxon>Spermatophyta</taxon>
        <taxon>Magnoliopsida</taxon>
        <taxon>Liliopsida</taxon>
        <taxon>Poales</taxon>
        <taxon>Poaceae</taxon>
        <taxon>PACMAD clade</taxon>
        <taxon>Panicoideae</taxon>
        <taxon>Panicodae</taxon>
        <taxon>Paniceae</taxon>
        <taxon>Panicinae</taxon>
        <taxon>Panicum</taxon>
        <taxon>Panicum sect. Hiantes</taxon>
    </lineage>
</organism>
<proteinExistence type="predicted"/>
<feature type="compositionally biased region" description="Low complexity" evidence="1">
    <location>
        <begin position="96"/>
        <end position="117"/>
    </location>
</feature>
<comment type="caution">
    <text evidence="2">The sequence shown here is derived from an EMBL/GenBank/DDBJ whole genome shotgun (WGS) entry which is preliminary data.</text>
</comment>
<accession>A0A8T0TEM5</accession>
<name>A0A8T0TEM5_PANVG</name>
<reference evidence="2 3" key="1">
    <citation type="submission" date="2020-05" db="EMBL/GenBank/DDBJ databases">
        <title>WGS assembly of Panicum virgatum.</title>
        <authorList>
            <person name="Lovell J.T."/>
            <person name="Jenkins J."/>
            <person name="Shu S."/>
            <person name="Juenger T.E."/>
            <person name="Schmutz J."/>
        </authorList>
    </citation>
    <scope>NUCLEOTIDE SEQUENCE [LARGE SCALE GENOMIC DNA]</scope>
    <source>
        <strain evidence="3">cv. AP13</strain>
    </source>
</reference>
<sequence>MSQDPKNTATLPQSAHAARRSLPPPPARRWPRLAADPPADAPLLISEGNCHRRCPRPVLTVPERGDALDPRRQARRPIRRSAQCSPPPPSAALRISQASSNQAASSGRSRGAELAEAAVEECEYAEAEEGQYHAEAGTGTLSEMGMGENSPRWRARGRGSGSNPWRGNFPFRS</sequence>
<dbReference type="EMBL" id="CM029044">
    <property type="protein sequence ID" value="KAG2607595.1"/>
    <property type="molecule type" value="Genomic_DNA"/>
</dbReference>